<dbReference type="Proteomes" id="UP001501444">
    <property type="component" value="Unassembled WGS sequence"/>
</dbReference>
<name>A0ABP5SB44_9ACTN</name>
<proteinExistence type="predicted"/>
<accession>A0ABP5SB44</accession>
<evidence type="ECO:0000313" key="2">
    <source>
        <dbReference type="Proteomes" id="UP001501444"/>
    </source>
</evidence>
<evidence type="ECO:0000313" key="1">
    <source>
        <dbReference type="EMBL" id="GAA2327533.1"/>
    </source>
</evidence>
<evidence type="ECO:0008006" key="3">
    <source>
        <dbReference type="Google" id="ProtNLM"/>
    </source>
</evidence>
<comment type="caution">
    <text evidence="1">The sequence shown here is derived from an EMBL/GenBank/DDBJ whole genome shotgun (WGS) entry which is preliminary data.</text>
</comment>
<organism evidence="1 2">
    <name type="scientific">Dactylosporangium salmoneum</name>
    <dbReference type="NCBI Taxonomy" id="53361"/>
    <lineage>
        <taxon>Bacteria</taxon>
        <taxon>Bacillati</taxon>
        <taxon>Actinomycetota</taxon>
        <taxon>Actinomycetes</taxon>
        <taxon>Micromonosporales</taxon>
        <taxon>Micromonosporaceae</taxon>
        <taxon>Dactylosporangium</taxon>
    </lineage>
</organism>
<dbReference type="EMBL" id="BAAARV010000004">
    <property type="protein sequence ID" value="GAA2327533.1"/>
    <property type="molecule type" value="Genomic_DNA"/>
</dbReference>
<dbReference type="RefSeq" id="WP_344610375.1">
    <property type="nucleotide sequence ID" value="NZ_BAAARV010000004.1"/>
</dbReference>
<protein>
    <recommendedName>
        <fullName evidence="3">Head-tail adaptor protein</fullName>
    </recommendedName>
</protein>
<keyword evidence="2" id="KW-1185">Reference proteome</keyword>
<reference evidence="2" key="1">
    <citation type="journal article" date="2019" name="Int. J. Syst. Evol. Microbiol.">
        <title>The Global Catalogue of Microorganisms (GCM) 10K type strain sequencing project: providing services to taxonomists for standard genome sequencing and annotation.</title>
        <authorList>
            <consortium name="The Broad Institute Genomics Platform"/>
            <consortium name="The Broad Institute Genome Sequencing Center for Infectious Disease"/>
            <person name="Wu L."/>
            <person name="Ma J."/>
        </authorList>
    </citation>
    <scope>NUCLEOTIDE SEQUENCE [LARGE SCALE GENOMIC DNA]</scope>
    <source>
        <strain evidence="2">JCM 3272</strain>
    </source>
</reference>
<gene>
    <name evidence="1" type="ORF">GCM10010170_003360</name>
</gene>
<sequence>MDLADLLDELGASHTVTIEPHAGSGAYGDVFGRPVQITPCIADQGRKLMRLPTGSTVVSMSRVYAPLATVCPDRSRVTLPDGQQTLVITTLRRDGGGLDVPEHLEIVCE</sequence>